<gene>
    <name evidence="18" type="ORF">KIN34_06235</name>
</gene>
<dbReference type="InterPro" id="IPR010979">
    <property type="entry name" value="Ribosomal_uS13-like_H2TH"/>
</dbReference>
<keyword evidence="7" id="KW-0378">Hydrolase</keyword>
<dbReference type="Pfam" id="PF06831">
    <property type="entry name" value="H2TH"/>
    <property type="match status" value="1"/>
</dbReference>
<keyword evidence="4" id="KW-0479">Metal-binding</keyword>
<dbReference type="Gene3D" id="3.20.190.10">
    <property type="entry name" value="MutM-like, N-terminal"/>
    <property type="match status" value="1"/>
</dbReference>
<feature type="compositionally biased region" description="Basic residues" evidence="15">
    <location>
        <begin position="317"/>
        <end position="329"/>
    </location>
</feature>
<comment type="similarity">
    <text evidence="2">Belongs to the FPG family.</text>
</comment>
<evidence type="ECO:0000256" key="15">
    <source>
        <dbReference type="SAM" id="MobiDB-lite"/>
    </source>
</evidence>
<evidence type="ECO:0000256" key="12">
    <source>
        <dbReference type="ARBA" id="ARBA00023268"/>
    </source>
</evidence>
<keyword evidence="13" id="KW-0326">Glycosidase</keyword>
<dbReference type="InterPro" id="IPR035937">
    <property type="entry name" value="FPG_N"/>
</dbReference>
<evidence type="ECO:0000256" key="11">
    <source>
        <dbReference type="ARBA" id="ARBA00023239"/>
    </source>
</evidence>
<evidence type="ECO:0000256" key="8">
    <source>
        <dbReference type="ARBA" id="ARBA00022833"/>
    </source>
</evidence>
<accession>A0ABS5TXK1</accession>
<keyword evidence="9" id="KW-0238">DNA-binding</keyword>
<dbReference type="InterPro" id="IPR012319">
    <property type="entry name" value="FPG_cat"/>
</dbReference>
<dbReference type="CDD" id="cd08970">
    <property type="entry name" value="AcNei1_N"/>
    <property type="match status" value="1"/>
</dbReference>
<dbReference type="InterPro" id="IPR015886">
    <property type="entry name" value="H2TH_FPG"/>
</dbReference>
<dbReference type="InterPro" id="IPR010663">
    <property type="entry name" value="Znf_FPG/IleRS"/>
</dbReference>
<dbReference type="SMART" id="SM00898">
    <property type="entry name" value="Fapy_DNA_glyco"/>
    <property type="match status" value="1"/>
</dbReference>
<dbReference type="InterPro" id="IPR000214">
    <property type="entry name" value="Znf_DNA_glyclase/AP_lyase"/>
</dbReference>
<evidence type="ECO:0000256" key="4">
    <source>
        <dbReference type="ARBA" id="ARBA00022723"/>
    </source>
</evidence>
<evidence type="ECO:0000256" key="10">
    <source>
        <dbReference type="ARBA" id="ARBA00023204"/>
    </source>
</evidence>
<dbReference type="PROSITE" id="PS51068">
    <property type="entry name" value="FPG_CAT"/>
    <property type="match status" value="1"/>
</dbReference>
<protein>
    <recommendedName>
        <fullName evidence="3">DNA-(apurinic or apyrimidinic site) lyase</fullName>
        <ecNumber evidence="3">4.2.99.18</ecNumber>
    </recommendedName>
</protein>
<evidence type="ECO:0000256" key="13">
    <source>
        <dbReference type="ARBA" id="ARBA00023295"/>
    </source>
</evidence>
<feature type="domain" description="Formamidopyrimidine-DNA glycosylase catalytic" evidence="17">
    <location>
        <begin position="2"/>
        <end position="105"/>
    </location>
</feature>
<evidence type="ECO:0000259" key="16">
    <source>
        <dbReference type="PROSITE" id="PS51066"/>
    </source>
</evidence>
<keyword evidence="6 14" id="KW-0863">Zinc-finger</keyword>
<keyword evidence="10" id="KW-0234">DNA repair</keyword>
<evidence type="ECO:0000256" key="7">
    <source>
        <dbReference type="ARBA" id="ARBA00022801"/>
    </source>
</evidence>
<evidence type="ECO:0000256" key="5">
    <source>
        <dbReference type="ARBA" id="ARBA00022763"/>
    </source>
</evidence>
<dbReference type="Gene3D" id="1.10.8.50">
    <property type="match status" value="1"/>
</dbReference>
<dbReference type="EMBL" id="JAHBOH010000001">
    <property type="protein sequence ID" value="MBT0993884.1"/>
    <property type="molecule type" value="Genomic_DNA"/>
</dbReference>
<dbReference type="PANTHER" id="PTHR42697">
    <property type="entry name" value="ENDONUCLEASE 8"/>
    <property type="match status" value="1"/>
</dbReference>
<dbReference type="EC" id="4.2.99.18" evidence="3"/>
<evidence type="ECO:0000259" key="17">
    <source>
        <dbReference type="PROSITE" id="PS51068"/>
    </source>
</evidence>
<dbReference type="RefSeq" id="WP_214348181.1">
    <property type="nucleotide sequence ID" value="NZ_JAHBOH010000001.1"/>
</dbReference>
<dbReference type="SMART" id="SM01232">
    <property type="entry name" value="H2TH"/>
    <property type="match status" value="1"/>
</dbReference>
<dbReference type="Proteomes" id="UP000722125">
    <property type="component" value="Unassembled WGS sequence"/>
</dbReference>
<dbReference type="SUPFAM" id="SSF81624">
    <property type="entry name" value="N-terminal domain of MutM-like DNA repair proteins"/>
    <property type="match status" value="1"/>
</dbReference>
<dbReference type="SUPFAM" id="SSF46946">
    <property type="entry name" value="S13-like H2TH domain"/>
    <property type="match status" value="1"/>
</dbReference>
<proteinExistence type="inferred from homology"/>
<evidence type="ECO:0000256" key="2">
    <source>
        <dbReference type="ARBA" id="ARBA00009409"/>
    </source>
</evidence>
<reference evidence="18 19" key="1">
    <citation type="submission" date="2021-05" db="EMBL/GenBank/DDBJ databases">
        <title>Description of Cellulomonas sp. DKR-3 sp. nov.</title>
        <authorList>
            <person name="Dahal R.H."/>
            <person name="Chaudhary D.K."/>
        </authorList>
    </citation>
    <scope>NUCLEOTIDE SEQUENCE [LARGE SCALE GENOMIC DNA]</scope>
    <source>
        <strain evidence="18 19">DKR-3</strain>
    </source>
</reference>
<keyword evidence="5" id="KW-0227">DNA damage</keyword>
<dbReference type="Pfam" id="PF06827">
    <property type="entry name" value="zf-FPG_IleRS"/>
    <property type="match status" value="1"/>
</dbReference>
<sequence length="349" mass="37939">MPEGHTVHRVARQLELDLVGRPLRVTSPQGRFAAGAERLDGQVLAASSAVGKQLFLTFASGDVLRVHLGLYGAWDFYGRLSPLVAGEAAWGSMGAPRLRRAVRMGEDEREQPADEGGLVATLHQAFPPEPVGQVRVRLATSETVADLRGPSACEVLDPAGAEAVLARLGPDPATLTGDDERTAAGREVVRRLRARNVAVGQLLMDQSVVAGVGNIYRAVLLFRARLDPRTPGRDVPERTAAALWTDWAALLADGIADGMIITREDLTPDQRQAARADPTLRHWVYGRAGEPCRVCGTPVVVEDMAARKLYRCPRCQRRPRTRTTTRTRTTRTSTSTSTSTTTRRTTTPR</sequence>
<evidence type="ECO:0000313" key="18">
    <source>
        <dbReference type="EMBL" id="MBT0993884.1"/>
    </source>
</evidence>
<comment type="cofactor">
    <cofactor evidence="1">
        <name>Zn(2+)</name>
        <dbReference type="ChEBI" id="CHEBI:29105"/>
    </cofactor>
</comment>
<organism evidence="18 19">
    <name type="scientific">Cellulomonas fulva</name>
    <dbReference type="NCBI Taxonomy" id="2835530"/>
    <lineage>
        <taxon>Bacteria</taxon>
        <taxon>Bacillati</taxon>
        <taxon>Actinomycetota</taxon>
        <taxon>Actinomycetes</taxon>
        <taxon>Micrococcales</taxon>
        <taxon>Cellulomonadaceae</taxon>
        <taxon>Cellulomonas</taxon>
    </lineage>
</organism>
<evidence type="ECO:0000256" key="9">
    <source>
        <dbReference type="ARBA" id="ARBA00023125"/>
    </source>
</evidence>
<dbReference type="PANTHER" id="PTHR42697:SF1">
    <property type="entry name" value="ENDONUCLEASE 8"/>
    <property type="match status" value="1"/>
</dbReference>
<dbReference type="Pfam" id="PF01149">
    <property type="entry name" value="Fapy_DNA_glyco"/>
    <property type="match status" value="1"/>
</dbReference>
<keyword evidence="19" id="KW-1185">Reference proteome</keyword>
<keyword evidence="12" id="KW-0511">Multifunctional enzyme</keyword>
<feature type="region of interest" description="Disordered" evidence="15">
    <location>
        <begin position="317"/>
        <end position="349"/>
    </location>
</feature>
<evidence type="ECO:0000256" key="3">
    <source>
        <dbReference type="ARBA" id="ARBA00012720"/>
    </source>
</evidence>
<evidence type="ECO:0000256" key="1">
    <source>
        <dbReference type="ARBA" id="ARBA00001947"/>
    </source>
</evidence>
<evidence type="ECO:0000256" key="6">
    <source>
        <dbReference type="ARBA" id="ARBA00022771"/>
    </source>
</evidence>
<evidence type="ECO:0000256" key="14">
    <source>
        <dbReference type="PROSITE-ProRule" id="PRU00391"/>
    </source>
</evidence>
<keyword evidence="11" id="KW-0456">Lyase</keyword>
<dbReference type="SUPFAM" id="SSF57716">
    <property type="entry name" value="Glucocorticoid receptor-like (DNA-binding domain)"/>
    <property type="match status" value="1"/>
</dbReference>
<keyword evidence="8" id="KW-0862">Zinc</keyword>
<dbReference type="PROSITE" id="PS51066">
    <property type="entry name" value="ZF_FPG_2"/>
    <property type="match status" value="1"/>
</dbReference>
<feature type="domain" description="FPG-type" evidence="16">
    <location>
        <begin position="283"/>
        <end position="317"/>
    </location>
</feature>
<name>A0ABS5TXK1_9CELL</name>
<evidence type="ECO:0000313" key="19">
    <source>
        <dbReference type="Proteomes" id="UP000722125"/>
    </source>
</evidence>
<feature type="compositionally biased region" description="Low complexity" evidence="15">
    <location>
        <begin position="330"/>
        <end position="349"/>
    </location>
</feature>
<comment type="caution">
    <text evidence="18">The sequence shown here is derived from an EMBL/GenBank/DDBJ whole genome shotgun (WGS) entry which is preliminary data.</text>
</comment>